<gene>
    <name evidence="9" type="primary">MTR4</name>
    <name evidence="9" type="ORF">SNAT2548_LOCUS34518</name>
</gene>
<dbReference type="SMART" id="SM00487">
    <property type="entry name" value="DEXDc"/>
    <property type="match status" value="1"/>
</dbReference>
<feature type="compositionally biased region" description="Polar residues" evidence="6">
    <location>
        <begin position="2387"/>
        <end position="2408"/>
    </location>
</feature>
<evidence type="ECO:0000256" key="2">
    <source>
        <dbReference type="ARBA" id="ARBA00022801"/>
    </source>
</evidence>
<dbReference type="FunFam" id="3.40.50.300:FF:000326">
    <property type="entry name" value="P-loop containing nucleoside triphosphate hydrolase"/>
    <property type="match status" value="1"/>
</dbReference>
<feature type="domain" description="Helicase ATP-binding" evidence="7">
    <location>
        <begin position="67"/>
        <end position="244"/>
    </location>
</feature>
<dbReference type="InterPro" id="IPR003593">
    <property type="entry name" value="AAA+_ATPase"/>
</dbReference>
<dbReference type="InterPro" id="IPR027417">
    <property type="entry name" value="P-loop_NTPase"/>
</dbReference>
<dbReference type="InterPro" id="IPR041677">
    <property type="entry name" value="DNA2/NAM7_AAA_11"/>
</dbReference>
<evidence type="ECO:0000256" key="5">
    <source>
        <dbReference type="ARBA" id="ARBA00048432"/>
    </source>
</evidence>
<dbReference type="Pfam" id="PF08148">
    <property type="entry name" value="DSHCT"/>
    <property type="match status" value="1"/>
</dbReference>
<dbReference type="InterPro" id="IPR001650">
    <property type="entry name" value="Helicase_C-like"/>
</dbReference>
<protein>
    <submittedName>
        <fullName evidence="9">MTR4 protein</fullName>
    </submittedName>
</protein>
<sequence length="2723" mass="302530">MASWAEHLTADLSSALCVDVVEERVPTRELHICVRPAESKRSTLPRLDEVAGPEEGIEWDWFQRASFACTENSESVLVAAPTSAGKTAVARNVIKKCIATGGRCVYTAPVKALSNEKFRDFVGEFGAEKVALLTGDAQAGNMERAQVVVMTTEVLVSILHSDHFSDDLQDAGSDGPQDRRELMRKLSYAIFDEVHYIADDERGTTWEEAIVLLERHIPLVCLSATIPNFVDLVGWMAQTRHAPCHAVFTRWRPVPLVHGVVACPPAETMEIISDRKGKFRKLRYQDAVMHLPKPPEKPPRDLDRGQDLVSILHACRSSKQMPLIIFSFSRREAAEMARKLAPSVRFRAEMRRKVCRQVAEVVEKQLAEQDRSLRSVRECEFLLSRGVGLHHGGLLPVLRELTEKLFKEGFVRVLCTTETFAVGVNMPSRAVIFNWPRGSEFKKFDGNEQRPIRGGEYMQMAGRAGRRGQDAQGNAWSMMTQQVEAGFVHKLVVGRAEPVESKFTLSFSLILRCLRSGGGVLTLLLMQSFKQFETGKSDELIFQQELSRKLEVLVRQGLLEDGWRLTLLGRACAHIQVPTPPLVCFRIWDMPMELRRGNSANHLVAFLSCFVNDLEEEEEVLTHRDFDPYWAWCEATSAQVFADLRKCKILHSPPNLEIQQLRKRAGFVEAVLKWMNGENFESCSEAAGGSEYDGILTRVLRRTYLFLKQLEEASNLQTEEVDSDFNVFAQTLKDARHRLHRGGSAHRSLPFLESIFLPIAFEPDTLDTSTLRKSQAPCPYEAGTEIDLSPKEIGFSHFSISAHFKDGKSIASTLKELLQGKSTSEIPIVEVYWTEGQFWTMANRRLAVFRLFQQMRPAEGATIRVRVADDAAAEKWGFWRRWTTGLWRGRRAQIRTTSEMIGRTAEETFFHSLEALEAGAEPVLEQTGLEQTGFSSAPRPERMVKVLEELQCEGEGTGEDVGLDGQVPELPELDEDSEELEMEDNSIVLTQSHVSRFLITRQLDDQLAPELWRFSISQPVTAKDLLRSPLSYELTIDTPIPDTFCNQYEYLSLGRKHGLNEHNHRRSFALPMLEELREDLKKSLDPYDLDLEAAEEVRLVPLEVAHETMKAEKKDIPRIPPWFPESDSEEVMLVLAGRGQAKCAQGAPGQMCLLFQDGAITKPAALPGPLVAEEMPREALPLQVHPGGCYRLGLLHTTPKSKHAVVLISQDKRLPPCDATDMFEVLYAGGCEEASADIQLIKSPSLEGVWRIGHVRRDGRAWKLGIRSGNLVRAVEGWDGEPVMQDASATGVRLLVEGKPKKWRLAMLSCHALTSIRIGAALANPGGHHPIFWQREISGRRDCDASTFTGTSEAQCAAMRSGLTEADLQDMGLNLSQARAVQKLVDCPHGVRLVQGPPGTGKTHTLAVLLEQCAKLALCVKAKEDADDSAQAPKSKGRNRFQKRARGSKCENLPEPPDVDTRKRHANRCLVCAPTNIAVQEVLRRLLDRLGAEHRCQVVLVATQDRAGIPWSDLRGDDARLSGVLLDHRKKRVKRIARFWLGEGFGKAKPYLQQPPWAYEAGNSCFALLVSDPVQAFACWHSSKGGKGGKGKEKPGQDAVQVVRLLDFVHRKLKDILNTVQDQEVELCSEVAFATQEFSPFMCSRQERRRLSAEAEVFRTLQALRDQLELFKQKLAELLELWEPEASASSEWVEVPPRSPRKGVAAAAAGSEEGGAVGESVGSAGIARDMAQMAQDRKRAYALVDWVVNHEADAKAKALEALIELLGLDASPIAPTPATSEEALAAAEKRLKVLLHPDKASPDMRLCATAAFQNQELAMEAVRKSLKCPVPGTAQNERTQDAQDVEPSRSFEINVDARLRTMLSQQTLDALDAASAVHVELLHACMAVRTAQSSFLKGALLRRAALVFCTLTVAGRSSICGQQIPTVLIDEACQACEAETLVALRSWVQRLFLVGDPRQLPATVSSTLAKRAGYARSMFERLEQFGTEPDLLEEQYRMDPPILCWSNDCFYAGRIRTADNVLQRETFLDPDADALNPLEQHRIGPFRLMDTSQERWMEEQVRFSYRNPREADFLMQILHQFFRKCRPQMGTTVGIITPYRAQVELFEDLLKKAHDRVRSCTSVATVDGFQGNERDIIVISTVRSGKSIGFNADERRLNVAVTRAKRNVWIIGDMETLYHGQSKGNAWRDLLEFARLRAWVLPAGTRAESPQPPKPAKSPDPPATPDILWTELQRAEWEEQKAFGWMRMRLVAGYLQAYCSLCDRVAEDGHLESPAHQEAKRDPCKRMASQSRLEGFFVRLQLDPEEEPGLSLAVCDRGDRAFAVSVAPGSAMERWNEWAGQFDLQVAEGCQVLEVDGLRGPAAVAALEALSGDGPHKRRLGFTVAMGSQSEGTEEASPTSGAQQSQESEGWEARQARQAREAREAQHAQHAQAAWGTWGTPFEPRPTSPEVRRGGAVTSSDKWPSVSDIAGPGVMWQALYSGLCAKKAPDLASDQIGRNLDSGDVVIQPARCVQLTSGPAAGLLRMPISMDSMEDHLAWVTLDARPCSDGRLHFSPGCSGCLWMAQRKVVVRSECSLESAVVAELPAGTLVRQDGICKLTGKTLRMPVWTSDSADSFGWVTLSAPDAGAPLLTFHLPGGPGRCWRALEPLKRRQGQALDSALVEPPVEAGELVLQEGDAVKLSNGVVRLPIRRNHETQVAWVTLHSLFVSDASGYVYLCSRST</sequence>
<comment type="catalytic activity">
    <reaction evidence="5">
        <text>ATP + H2O = ADP + phosphate + H(+)</text>
        <dbReference type="Rhea" id="RHEA:13065"/>
        <dbReference type="ChEBI" id="CHEBI:15377"/>
        <dbReference type="ChEBI" id="CHEBI:15378"/>
        <dbReference type="ChEBI" id="CHEBI:30616"/>
        <dbReference type="ChEBI" id="CHEBI:43474"/>
        <dbReference type="ChEBI" id="CHEBI:456216"/>
        <dbReference type="EC" id="3.6.4.12"/>
    </reaction>
    <physiologicalReaction direction="left-to-right" evidence="5">
        <dbReference type="Rhea" id="RHEA:13066"/>
    </physiologicalReaction>
</comment>
<feature type="compositionally biased region" description="Basic and acidic residues" evidence="6">
    <location>
        <begin position="2411"/>
        <end position="2427"/>
    </location>
</feature>
<evidence type="ECO:0000313" key="9">
    <source>
        <dbReference type="EMBL" id="CAE7607030.1"/>
    </source>
</evidence>
<dbReference type="GO" id="GO:0016787">
    <property type="term" value="F:hydrolase activity"/>
    <property type="evidence" value="ECO:0007669"/>
    <property type="project" value="UniProtKB-KW"/>
</dbReference>
<dbReference type="SMART" id="SM00490">
    <property type="entry name" value="HELICc"/>
    <property type="match status" value="1"/>
</dbReference>
<keyword evidence="2" id="KW-0378">Hydrolase</keyword>
<dbReference type="EMBL" id="CAJNDS010002813">
    <property type="protein sequence ID" value="CAE7607030.1"/>
    <property type="molecule type" value="Genomic_DNA"/>
</dbReference>
<dbReference type="Gene3D" id="3.40.50.300">
    <property type="entry name" value="P-loop containing nucleotide triphosphate hydrolases"/>
    <property type="match status" value="5"/>
</dbReference>
<dbReference type="PANTHER" id="PTHR12131">
    <property type="entry name" value="ATP-DEPENDENT RNA AND DNA HELICASE"/>
    <property type="match status" value="1"/>
</dbReference>
<keyword evidence="4" id="KW-0067">ATP-binding</keyword>
<dbReference type="OrthoDB" id="412128at2759"/>
<dbReference type="InterPro" id="IPR012961">
    <property type="entry name" value="Ski2/MTR4_C"/>
</dbReference>
<evidence type="ECO:0000256" key="6">
    <source>
        <dbReference type="SAM" id="MobiDB-lite"/>
    </source>
</evidence>
<dbReference type="SUPFAM" id="SSF52540">
    <property type="entry name" value="P-loop containing nucleoside triphosphate hydrolases"/>
    <property type="match status" value="2"/>
</dbReference>
<feature type="compositionally biased region" description="Pro residues" evidence="6">
    <location>
        <begin position="2210"/>
        <end position="2224"/>
    </location>
</feature>
<evidence type="ECO:0000256" key="3">
    <source>
        <dbReference type="ARBA" id="ARBA00022806"/>
    </source>
</evidence>
<dbReference type="InterPro" id="IPR047187">
    <property type="entry name" value="SF1_C_Upf1"/>
</dbReference>
<feature type="region of interest" description="Disordered" evidence="6">
    <location>
        <begin position="2387"/>
        <end position="2464"/>
    </location>
</feature>
<evidence type="ECO:0000256" key="4">
    <source>
        <dbReference type="ARBA" id="ARBA00022840"/>
    </source>
</evidence>
<keyword evidence="10" id="KW-1185">Reference proteome</keyword>
<dbReference type="Pfam" id="PF00271">
    <property type="entry name" value="Helicase_C"/>
    <property type="match status" value="1"/>
</dbReference>
<evidence type="ECO:0000313" key="10">
    <source>
        <dbReference type="Proteomes" id="UP000604046"/>
    </source>
</evidence>
<feature type="region of interest" description="Disordered" evidence="6">
    <location>
        <begin position="2204"/>
        <end position="2225"/>
    </location>
</feature>
<dbReference type="CDD" id="cd18808">
    <property type="entry name" value="SF1_C_Upf1"/>
    <property type="match status" value="1"/>
</dbReference>
<dbReference type="GO" id="GO:0003678">
    <property type="term" value="F:DNA helicase activity"/>
    <property type="evidence" value="ECO:0007669"/>
    <property type="project" value="UniProtKB-EC"/>
</dbReference>
<reference evidence="9" key="1">
    <citation type="submission" date="2021-02" db="EMBL/GenBank/DDBJ databases">
        <authorList>
            <person name="Dougan E. K."/>
            <person name="Rhodes N."/>
            <person name="Thang M."/>
            <person name="Chan C."/>
        </authorList>
    </citation>
    <scope>NUCLEOTIDE SEQUENCE</scope>
</reference>
<evidence type="ECO:0000259" key="8">
    <source>
        <dbReference type="PROSITE" id="PS51194"/>
    </source>
</evidence>
<dbReference type="GO" id="GO:0003676">
    <property type="term" value="F:nucleic acid binding"/>
    <property type="evidence" value="ECO:0007669"/>
    <property type="project" value="InterPro"/>
</dbReference>
<comment type="caution">
    <text evidence="9">The sequence shown here is derived from an EMBL/GenBank/DDBJ whole genome shotgun (WGS) entry which is preliminary data.</text>
</comment>
<dbReference type="Pfam" id="PF13086">
    <property type="entry name" value="AAA_11"/>
    <property type="match status" value="2"/>
</dbReference>
<dbReference type="Gene3D" id="1.10.3380.30">
    <property type="match status" value="1"/>
</dbReference>
<feature type="compositionally biased region" description="Basic residues" evidence="6">
    <location>
        <begin position="1435"/>
        <end position="1447"/>
    </location>
</feature>
<evidence type="ECO:0000256" key="1">
    <source>
        <dbReference type="ARBA" id="ARBA00022741"/>
    </source>
</evidence>
<dbReference type="CDD" id="cd18795">
    <property type="entry name" value="SF2_C_Ski2"/>
    <property type="match status" value="1"/>
</dbReference>
<dbReference type="InterPro" id="IPR011545">
    <property type="entry name" value="DEAD/DEAH_box_helicase_dom"/>
</dbReference>
<dbReference type="SMART" id="SM01142">
    <property type="entry name" value="DSHCT"/>
    <property type="match status" value="1"/>
</dbReference>
<organism evidence="9 10">
    <name type="scientific">Symbiodinium natans</name>
    <dbReference type="NCBI Taxonomy" id="878477"/>
    <lineage>
        <taxon>Eukaryota</taxon>
        <taxon>Sar</taxon>
        <taxon>Alveolata</taxon>
        <taxon>Dinophyceae</taxon>
        <taxon>Suessiales</taxon>
        <taxon>Symbiodiniaceae</taxon>
        <taxon>Symbiodinium</taxon>
    </lineage>
</organism>
<feature type="region of interest" description="Disordered" evidence="6">
    <location>
        <begin position="1427"/>
        <end position="1460"/>
    </location>
</feature>
<keyword evidence="3" id="KW-0347">Helicase</keyword>
<proteinExistence type="predicted"/>
<dbReference type="GO" id="GO:0005524">
    <property type="term" value="F:ATP binding"/>
    <property type="evidence" value="ECO:0007669"/>
    <property type="project" value="UniProtKB-KW"/>
</dbReference>
<evidence type="ECO:0000259" key="7">
    <source>
        <dbReference type="PROSITE" id="PS51192"/>
    </source>
</evidence>
<accession>A0A812V525</accession>
<dbReference type="Proteomes" id="UP000604046">
    <property type="component" value="Unassembled WGS sequence"/>
</dbReference>
<dbReference type="SMART" id="SM00382">
    <property type="entry name" value="AAA"/>
    <property type="match status" value="2"/>
</dbReference>
<dbReference type="InterPro" id="IPR050699">
    <property type="entry name" value="RNA-DNA_Helicase"/>
</dbReference>
<keyword evidence="1" id="KW-0547">Nucleotide-binding</keyword>
<dbReference type="InterPro" id="IPR041679">
    <property type="entry name" value="DNA2/NAM7-like_C"/>
</dbReference>
<dbReference type="GO" id="GO:0005694">
    <property type="term" value="C:chromosome"/>
    <property type="evidence" value="ECO:0007669"/>
    <property type="project" value="UniProtKB-ARBA"/>
</dbReference>
<name>A0A812V525_9DINO</name>
<dbReference type="Pfam" id="PF13087">
    <property type="entry name" value="AAA_12"/>
    <property type="match status" value="1"/>
</dbReference>
<feature type="domain" description="Helicase C-terminal" evidence="8">
    <location>
        <begin position="307"/>
        <end position="515"/>
    </location>
</feature>
<dbReference type="Pfam" id="PF00270">
    <property type="entry name" value="DEAD"/>
    <property type="match status" value="1"/>
</dbReference>
<dbReference type="PROSITE" id="PS51192">
    <property type="entry name" value="HELICASE_ATP_BIND_1"/>
    <property type="match status" value="1"/>
</dbReference>
<dbReference type="PROSITE" id="PS51194">
    <property type="entry name" value="HELICASE_CTER"/>
    <property type="match status" value="1"/>
</dbReference>
<dbReference type="PANTHER" id="PTHR12131:SF1">
    <property type="entry name" value="ATP-DEPENDENT RNA HELICASE SUPV3L1, MITOCHONDRIAL-RELATED"/>
    <property type="match status" value="1"/>
</dbReference>
<dbReference type="InterPro" id="IPR014001">
    <property type="entry name" value="Helicase_ATP-bd"/>
</dbReference>